<evidence type="ECO:0000313" key="10">
    <source>
        <dbReference type="EMBL" id="PTQ93664.1"/>
    </source>
</evidence>
<comment type="catalytic activity">
    <reaction evidence="1">
        <text>ATP + protein L-histidine = ADP + protein N-phospho-L-histidine.</text>
        <dbReference type="EC" id="2.7.13.3"/>
    </reaction>
</comment>
<dbReference type="Pfam" id="PF12833">
    <property type="entry name" value="HTH_18"/>
    <property type="match status" value="1"/>
</dbReference>
<feature type="modified residue" description="4-aspartylphosphate" evidence="6">
    <location>
        <position position="251"/>
    </location>
</feature>
<dbReference type="GO" id="GO:0003700">
    <property type="term" value="F:DNA-binding transcription factor activity"/>
    <property type="evidence" value="ECO:0007669"/>
    <property type="project" value="InterPro"/>
</dbReference>
<evidence type="ECO:0000259" key="7">
    <source>
        <dbReference type="PROSITE" id="PS01124"/>
    </source>
</evidence>
<dbReference type="InterPro" id="IPR036890">
    <property type="entry name" value="HATPase_C_sf"/>
</dbReference>
<dbReference type="CDD" id="cd17574">
    <property type="entry name" value="REC_OmpR"/>
    <property type="match status" value="1"/>
</dbReference>
<sequence>VSFLRNQVVTFPRNRWSVCAEIRWSISANSPDLPTEPIVIYGDREKIEIILFNLISNAIKYTPNGGRVTVLLDDQEAVVVLKVADDGPGIPEDISGRIFDKFYRAANQGKRGGFGIGLYLAQQFSRRHHGDLSFQTSIGEGTTFFLQLQKGTVHFKGVPINKEVTQISPLLDELKEDGQPHASPMATDQTGFKKEPILSDKKTILVVDDDDEIRKYIRSILESSYTVFEADNGQTGLTKANEKLPDLIICDVMMPGLNGIELCSMIKNDQRLSYIPMILLTASSSPESKIKGLESGADDYIQKPFEKDVLLARIANLLQTRENLQHYFFNTVTLKSANVAISEEYRQFMEKCIDIVERHIMDEDFSIKVLAAEIGMSHSNLYRKVKSLSGHTINSFIRYIRLRKAAELLIQSDMNVNEVAYQTGFSSIKYFRTQFCKLFGANPSDFLKQKRPVFKKKFNVID</sequence>
<organism evidence="10 11">
    <name type="scientific">Mucilaginibacter yixingensis</name>
    <dbReference type="NCBI Taxonomy" id="1295612"/>
    <lineage>
        <taxon>Bacteria</taxon>
        <taxon>Pseudomonadati</taxon>
        <taxon>Bacteroidota</taxon>
        <taxon>Sphingobacteriia</taxon>
        <taxon>Sphingobacteriales</taxon>
        <taxon>Sphingobacteriaceae</taxon>
        <taxon>Mucilaginibacter</taxon>
    </lineage>
</organism>
<dbReference type="Gene3D" id="1.10.10.60">
    <property type="entry name" value="Homeodomain-like"/>
    <property type="match status" value="1"/>
</dbReference>
<evidence type="ECO:0000256" key="2">
    <source>
        <dbReference type="ARBA" id="ARBA00012438"/>
    </source>
</evidence>
<dbReference type="EMBL" id="QAOQ01000008">
    <property type="protein sequence ID" value="PTQ93664.1"/>
    <property type="molecule type" value="Genomic_DNA"/>
</dbReference>
<dbReference type="Gene3D" id="3.30.565.10">
    <property type="entry name" value="Histidine kinase-like ATPase, C-terminal domain"/>
    <property type="match status" value="1"/>
</dbReference>
<dbReference type="EC" id="2.7.13.3" evidence="2"/>
<dbReference type="InterPro" id="IPR005467">
    <property type="entry name" value="His_kinase_dom"/>
</dbReference>
<keyword evidence="4" id="KW-0805">Transcription regulation</keyword>
<dbReference type="SUPFAM" id="SSF46689">
    <property type="entry name" value="Homeodomain-like"/>
    <property type="match status" value="1"/>
</dbReference>
<keyword evidence="3 6" id="KW-0597">Phosphoprotein</keyword>
<dbReference type="InterPro" id="IPR004358">
    <property type="entry name" value="Sig_transdc_His_kin-like_C"/>
</dbReference>
<dbReference type="SUPFAM" id="SSF55874">
    <property type="entry name" value="ATPase domain of HSP90 chaperone/DNA topoisomerase II/histidine kinase"/>
    <property type="match status" value="1"/>
</dbReference>
<keyword evidence="5" id="KW-0804">Transcription</keyword>
<protein>
    <recommendedName>
        <fullName evidence="2">histidine kinase</fullName>
        <ecNumber evidence="2">2.7.13.3</ecNumber>
    </recommendedName>
</protein>
<dbReference type="InterPro" id="IPR009057">
    <property type="entry name" value="Homeodomain-like_sf"/>
</dbReference>
<dbReference type="InterPro" id="IPR001789">
    <property type="entry name" value="Sig_transdc_resp-reg_receiver"/>
</dbReference>
<dbReference type="SMART" id="SM00448">
    <property type="entry name" value="REC"/>
    <property type="match status" value="1"/>
</dbReference>
<dbReference type="PANTHER" id="PTHR43547">
    <property type="entry name" value="TWO-COMPONENT HISTIDINE KINASE"/>
    <property type="match status" value="1"/>
</dbReference>
<dbReference type="SMART" id="SM00387">
    <property type="entry name" value="HATPase_c"/>
    <property type="match status" value="1"/>
</dbReference>
<proteinExistence type="predicted"/>
<comment type="caution">
    <text evidence="10">The sequence shown here is derived from an EMBL/GenBank/DDBJ whole genome shotgun (WGS) entry which is preliminary data.</text>
</comment>
<dbReference type="CDD" id="cd00075">
    <property type="entry name" value="HATPase"/>
    <property type="match status" value="1"/>
</dbReference>
<feature type="domain" description="Response regulatory" evidence="9">
    <location>
        <begin position="203"/>
        <end position="318"/>
    </location>
</feature>
<gene>
    <name evidence="10" type="ORF">C8P68_108127</name>
</gene>
<evidence type="ECO:0000313" key="11">
    <source>
        <dbReference type="Proteomes" id="UP000244168"/>
    </source>
</evidence>
<dbReference type="PANTHER" id="PTHR43547:SF2">
    <property type="entry name" value="HYBRID SIGNAL TRANSDUCTION HISTIDINE KINASE C"/>
    <property type="match status" value="1"/>
</dbReference>
<dbReference type="PRINTS" id="PR00344">
    <property type="entry name" value="BCTRLSENSOR"/>
</dbReference>
<dbReference type="GO" id="GO:0043565">
    <property type="term" value="F:sequence-specific DNA binding"/>
    <property type="evidence" value="ECO:0007669"/>
    <property type="project" value="InterPro"/>
</dbReference>
<feature type="non-terminal residue" evidence="10">
    <location>
        <position position="1"/>
    </location>
</feature>
<dbReference type="SMART" id="SM00342">
    <property type="entry name" value="HTH_ARAC"/>
    <property type="match status" value="1"/>
</dbReference>
<feature type="domain" description="Histidine kinase" evidence="8">
    <location>
        <begin position="32"/>
        <end position="152"/>
    </location>
</feature>
<keyword evidence="11" id="KW-1185">Reference proteome</keyword>
<dbReference type="PROSITE" id="PS50109">
    <property type="entry name" value="HIS_KIN"/>
    <property type="match status" value="1"/>
</dbReference>
<dbReference type="GO" id="GO:0000155">
    <property type="term" value="F:phosphorelay sensor kinase activity"/>
    <property type="evidence" value="ECO:0007669"/>
    <property type="project" value="TreeGrafter"/>
</dbReference>
<dbReference type="PROSITE" id="PS01124">
    <property type="entry name" value="HTH_ARAC_FAMILY_2"/>
    <property type="match status" value="1"/>
</dbReference>
<dbReference type="OrthoDB" id="9809670at2"/>
<name>A0A2T5J5Y0_9SPHI</name>
<feature type="domain" description="HTH araC/xylS-type" evidence="7">
    <location>
        <begin position="350"/>
        <end position="449"/>
    </location>
</feature>
<dbReference type="PROSITE" id="PS50110">
    <property type="entry name" value="RESPONSE_REGULATORY"/>
    <property type="match status" value="1"/>
</dbReference>
<accession>A0A2T5J5Y0</accession>
<evidence type="ECO:0000256" key="3">
    <source>
        <dbReference type="ARBA" id="ARBA00022553"/>
    </source>
</evidence>
<dbReference type="Gene3D" id="3.40.50.2300">
    <property type="match status" value="1"/>
</dbReference>
<evidence type="ECO:0000259" key="9">
    <source>
        <dbReference type="PROSITE" id="PS50110"/>
    </source>
</evidence>
<keyword evidence="10" id="KW-0238">DNA-binding</keyword>
<dbReference type="InterPro" id="IPR011006">
    <property type="entry name" value="CheY-like_superfamily"/>
</dbReference>
<dbReference type="AlphaFoldDB" id="A0A2T5J5Y0"/>
<reference evidence="10 11" key="1">
    <citation type="submission" date="2018-04" db="EMBL/GenBank/DDBJ databases">
        <title>Genomic Encyclopedia of Archaeal and Bacterial Type Strains, Phase II (KMG-II): from individual species to whole genera.</title>
        <authorList>
            <person name="Goeker M."/>
        </authorList>
    </citation>
    <scope>NUCLEOTIDE SEQUENCE [LARGE SCALE GENOMIC DNA]</scope>
    <source>
        <strain evidence="10 11">DSM 26809</strain>
    </source>
</reference>
<evidence type="ECO:0000256" key="4">
    <source>
        <dbReference type="ARBA" id="ARBA00023015"/>
    </source>
</evidence>
<evidence type="ECO:0000256" key="1">
    <source>
        <dbReference type="ARBA" id="ARBA00000085"/>
    </source>
</evidence>
<evidence type="ECO:0000256" key="6">
    <source>
        <dbReference type="PROSITE-ProRule" id="PRU00169"/>
    </source>
</evidence>
<evidence type="ECO:0000259" key="8">
    <source>
        <dbReference type="PROSITE" id="PS50109"/>
    </source>
</evidence>
<dbReference type="Pfam" id="PF00072">
    <property type="entry name" value="Response_reg"/>
    <property type="match status" value="1"/>
</dbReference>
<dbReference type="SUPFAM" id="SSF52172">
    <property type="entry name" value="CheY-like"/>
    <property type="match status" value="1"/>
</dbReference>
<evidence type="ECO:0000256" key="5">
    <source>
        <dbReference type="ARBA" id="ARBA00023163"/>
    </source>
</evidence>
<dbReference type="InterPro" id="IPR018060">
    <property type="entry name" value="HTH_AraC"/>
</dbReference>
<dbReference type="InterPro" id="IPR003594">
    <property type="entry name" value="HATPase_dom"/>
</dbReference>
<dbReference type="Proteomes" id="UP000244168">
    <property type="component" value="Unassembled WGS sequence"/>
</dbReference>
<dbReference type="Pfam" id="PF02518">
    <property type="entry name" value="HATPase_c"/>
    <property type="match status" value="1"/>
</dbReference>
<dbReference type="RefSeq" id="WP_146166602.1">
    <property type="nucleotide sequence ID" value="NZ_QAOQ01000008.1"/>
</dbReference>